<evidence type="ECO:0000256" key="3">
    <source>
        <dbReference type="ARBA" id="ARBA00022555"/>
    </source>
</evidence>
<dbReference type="InterPro" id="IPR002320">
    <property type="entry name" value="Thr-tRNA-ligase_IIa"/>
</dbReference>
<evidence type="ECO:0000256" key="7">
    <source>
        <dbReference type="ARBA" id="ARBA00022833"/>
    </source>
</evidence>
<dbReference type="InterPro" id="IPR004154">
    <property type="entry name" value="Anticodon-bd"/>
</dbReference>
<feature type="domain" description="Aminoacyl-transfer RNA synthetases class-II family profile" evidence="14">
    <location>
        <begin position="247"/>
        <end position="539"/>
    </location>
</feature>
<accession>A0A098EGJ8</accession>
<dbReference type="InterPro" id="IPR018163">
    <property type="entry name" value="Thr/Ala-tRNA-synth_IIc_edit"/>
</dbReference>
<organism evidence="16 17">
    <name type="scientific">Anaplasma phagocytophilum</name>
    <name type="common">Ehrlichia phagocytophila</name>
    <dbReference type="NCBI Taxonomy" id="948"/>
    <lineage>
        <taxon>Bacteria</taxon>
        <taxon>Pseudomonadati</taxon>
        <taxon>Pseudomonadota</taxon>
        <taxon>Alphaproteobacteria</taxon>
        <taxon>Rickettsiales</taxon>
        <taxon>Anaplasmataceae</taxon>
        <taxon>Anaplasma</taxon>
        <taxon>phagocytophilum group</taxon>
    </lineage>
</organism>
<dbReference type="GO" id="GO:0000049">
    <property type="term" value="F:tRNA binding"/>
    <property type="evidence" value="ECO:0007669"/>
    <property type="project" value="UniProtKB-KW"/>
</dbReference>
<keyword evidence="9 13" id="KW-0694">RNA-binding</keyword>
<keyword evidence="10 13" id="KW-0648">Protein biosynthesis</keyword>
<dbReference type="FunFam" id="3.30.930.10:FF:000002">
    <property type="entry name" value="Threonine--tRNA ligase"/>
    <property type="match status" value="1"/>
</dbReference>
<dbReference type="InterPro" id="IPR045864">
    <property type="entry name" value="aa-tRNA-synth_II/BPL/LPL"/>
</dbReference>
<feature type="binding site" evidence="13">
    <location>
        <position position="516"/>
    </location>
    <ligand>
        <name>Zn(2+)</name>
        <dbReference type="ChEBI" id="CHEBI:29105"/>
        <note>catalytic</note>
    </ligand>
</feature>
<keyword evidence="8 13" id="KW-0067">ATP-binding</keyword>
<dbReference type="Pfam" id="PF00587">
    <property type="entry name" value="tRNA-synt_2b"/>
    <property type="match status" value="1"/>
</dbReference>
<reference evidence="16 17" key="1">
    <citation type="submission" date="2014-09" db="EMBL/GenBank/DDBJ databases">
        <authorList>
            <person name="Loux Valentin"/>
            <person name="Dugat Thibaut"/>
        </authorList>
    </citation>
    <scope>NUCLEOTIDE SEQUENCE [LARGE SCALE GENOMIC DNA]</scope>
    <source>
        <strain evidence="16 17">BOV-10_179</strain>
    </source>
</reference>
<dbReference type="CDD" id="cd00771">
    <property type="entry name" value="ThrRS_core"/>
    <property type="match status" value="1"/>
</dbReference>
<dbReference type="SUPFAM" id="SSF55681">
    <property type="entry name" value="Class II aaRS and biotin synthetases"/>
    <property type="match status" value="1"/>
</dbReference>
<dbReference type="PANTHER" id="PTHR11451:SF44">
    <property type="entry name" value="THREONINE--TRNA LIGASE, CHLOROPLASTIC_MITOCHONDRIAL 2"/>
    <property type="match status" value="1"/>
</dbReference>
<evidence type="ECO:0000256" key="11">
    <source>
        <dbReference type="ARBA" id="ARBA00023146"/>
    </source>
</evidence>
<dbReference type="GO" id="GO:0006435">
    <property type="term" value="P:threonyl-tRNA aminoacylation"/>
    <property type="evidence" value="ECO:0007669"/>
    <property type="project" value="UniProtKB-UniRule"/>
</dbReference>
<evidence type="ECO:0000256" key="9">
    <source>
        <dbReference type="ARBA" id="ARBA00022884"/>
    </source>
</evidence>
<dbReference type="SMART" id="SM00863">
    <property type="entry name" value="tRNA_SAD"/>
    <property type="match status" value="1"/>
</dbReference>
<dbReference type="Gene3D" id="3.30.930.10">
    <property type="entry name" value="Bira Bifunctional Protein, Domain 2"/>
    <property type="match status" value="1"/>
</dbReference>
<evidence type="ECO:0000313" key="17">
    <source>
        <dbReference type="Proteomes" id="UP000055047"/>
    </source>
</evidence>
<dbReference type="GO" id="GO:0046872">
    <property type="term" value="F:metal ion binding"/>
    <property type="evidence" value="ECO:0007669"/>
    <property type="project" value="UniProtKB-KW"/>
</dbReference>
<dbReference type="InterPro" id="IPR012947">
    <property type="entry name" value="tRNA_SAD"/>
</dbReference>
<dbReference type="AlphaFoldDB" id="A0A098EGJ8"/>
<dbReference type="InterPro" id="IPR002314">
    <property type="entry name" value="aa-tRNA-synt_IIb"/>
</dbReference>
<evidence type="ECO:0000256" key="2">
    <source>
        <dbReference type="ARBA" id="ARBA00022490"/>
    </source>
</evidence>
<dbReference type="HAMAP" id="MF_00184">
    <property type="entry name" value="Thr_tRNA_synth"/>
    <property type="match status" value="1"/>
</dbReference>
<evidence type="ECO:0000313" key="16">
    <source>
        <dbReference type="EMBL" id="CEG20900.1"/>
    </source>
</evidence>
<evidence type="ECO:0000256" key="10">
    <source>
        <dbReference type="ARBA" id="ARBA00022917"/>
    </source>
</evidence>
<evidence type="ECO:0000256" key="1">
    <source>
        <dbReference type="ARBA" id="ARBA00008226"/>
    </source>
</evidence>
<dbReference type="InterPro" id="IPR033728">
    <property type="entry name" value="ThrRS_core"/>
</dbReference>
<dbReference type="Gene3D" id="3.40.50.800">
    <property type="entry name" value="Anticodon-binding domain"/>
    <property type="match status" value="1"/>
</dbReference>
<dbReference type="GO" id="GO:0005524">
    <property type="term" value="F:ATP binding"/>
    <property type="evidence" value="ECO:0007669"/>
    <property type="project" value="UniProtKB-UniRule"/>
</dbReference>
<dbReference type="PROSITE" id="PS50862">
    <property type="entry name" value="AA_TRNA_LIGASE_II"/>
    <property type="match status" value="1"/>
</dbReference>
<comment type="similarity">
    <text evidence="1 13">Belongs to the class-II aminoacyl-tRNA synthetase family.</text>
</comment>
<dbReference type="NCBIfam" id="TIGR00418">
    <property type="entry name" value="thrS"/>
    <property type="match status" value="1"/>
</dbReference>
<feature type="domain" description="TGS" evidence="15">
    <location>
        <begin position="3"/>
        <end position="67"/>
    </location>
</feature>
<keyword evidence="11 13" id="KW-0030">Aminoacyl-tRNA synthetase</keyword>
<protein>
    <recommendedName>
        <fullName evidence="13">Threonine--tRNA ligase</fullName>
        <ecNumber evidence="13">6.1.1.3</ecNumber>
    </recommendedName>
    <alternativeName>
        <fullName evidence="13">Threonyl-tRNA synthetase</fullName>
        <shortName evidence="13">ThrRS</shortName>
    </alternativeName>
</protein>
<comment type="catalytic activity">
    <reaction evidence="12 13">
        <text>tRNA(Thr) + L-threonine + ATP = L-threonyl-tRNA(Thr) + AMP + diphosphate + H(+)</text>
        <dbReference type="Rhea" id="RHEA:24624"/>
        <dbReference type="Rhea" id="RHEA-COMP:9670"/>
        <dbReference type="Rhea" id="RHEA-COMP:9704"/>
        <dbReference type="ChEBI" id="CHEBI:15378"/>
        <dbReference type="ChEBI" id="CHEBI:30616"/>
        <dbReference type="ChEBI" id="CHEBI:33019"/>
        <dbReference type="ChEBI" id="CHEBI:57926"/>
        <dbReference type="ChEBI" id="CHEBI:78442"/>
        <dbReference type="ChEBI" id="CHEBI:78534"/>
        <dbReference type="ChEBI" id="CHEBI:456215"/>
        <dbReference type="EC" id="6.1.1.3"/>
    </reaction>
</comment>
<evidence type="ECO:0000259" key="14">
    <source>
        <dbReference type="PROSITE" id="PS50862"/>
    </source>
</evidence>
<comment type="subunit">
    <text evidence="13">Homodimer.</text>
</comment>
<dbReference type="Proteomes" id="UP000055047">
    <property type="component" value="Unassembled WGS sequence"/>
</dbReference>
<evidence type="ECO:0000256" key="4">
    <source>
        <dbReference type="ARBA" id="ARBA00022598"/>
    </source>
</evidence>
<dbReference type="Pfam" id="PF03129">
    <property type="entry name" value="HGTP_anticodon"/>
    <property type="match status" value="1"/>
</dbReference>
<name>A0A098EGJ8_ANAPH</name>
<evidence type="ECO:0000256" key="6">
    <source>
        <dbReference type="ARBA" id="ARBA00022741"/>
    </source>
</evidence>
<keyword evidence="2 13" id="KW-0963">Cytoplasm</keyword>
<comment type="cofactor">
    <cofactor evidence="13">
        <name>Zn(2+)</name>
        <dbReference type="ChEBI" id="CHEBI:29105"/>
    </cofactor>
    <text evidence="13">Binds 1 zinc ion per subunit.</text>
</comment>
<dbReference type="EC" id="6.1.1.3" evidence="13"/>
<keyword evidence="5 13" id="KW-0479">Metal-binding</keyword>
<dbReference type="Gene3D" id="3.30.980.10">
    <property type="entry name" value="Threonyl-trna Synthetase, Chain A, domain 2"/>
    <property type="match status" value="1"/>
</dbReference>
<feature type="binding site" evidence="13">
    <location>
        <position position="390"/>
    </location>
    <ligand>
        <name>Zn(2+)</name>
        <dbReference type="ChEBI" id="CHEBI:29105"/>
        <note>catalytic</note>
    </ligand>
</feature>
<dbReference type="SUPFAM" id="SSF55186">
    <property type="entry name" value="ThrRS/AlaRS common domain"/>
    <property type="match status" value="1"/>
</dbReference>
<dbReference type="SUPFAM" id="SSF52954">
    <property type="entry name" value="Class II aaRS ABD-related"/>
    <property type="match status" value="1"/>
</dbReference>
<feature type="binding site" evidence="13">
    <location>
        <position position="339"/>
    </location>
    <ligand>
        <name>Zn(2+)</name>
        <dbReference type="ChEBI" id="CHEBI:29105"/>
        <note>catalytic</note>
    </ligand>
</feature>
<comment type="subcellular location">
    <subcellularLocation>
        <location evidence="13">Cytoplasm</location>
    </subcellularLocation>
</comment>
<dbReference type="EMBL" id="CCXQ01000117">
    <property type="protein sequence ID" value="CEG20900.1"/>
    <property type="molecule type" value="Genomic_DNA"/>
</dbReference>
<gene>
    <name evidence="13 16" type="primary">thrS</name>
    <name evidence="16" type="ORF">ANAPHAGO_00799</name>
</gene>
<evidence type="ECO:0000259" key="15">
    <source>
        <dbReference type="PROSITE" id="PS51880"/>
    </source>
</evidence>
<keyword evidence="3 13" id="KW-0820">tRNA-binding</keyword>
<dbReference type="GO" id="GO:0004829">
    <property type="term" value="F:threonine-tRNA ligase activity"/>
    <property type="evidence" value="ECO:0007669"/>
    <property type="project" value="UniProtKB-UniRule"/>
</dbReference>
<dbReference type="InterPro" id="IPR036621">
    <property type="entry name" value="Anticodon-bd_dom_sf"/>
</dbReference>
<dbReference type="InterPro" id="IPR006195">
    <property type="entry name" value="aa-tRNA-synth_II"/>
</dbReference>
<proteinExistence type="inferred from homology"/>
<evidence type="ECO:0000256" key="5">
    <source>
        <dbReference type="ARBA" id="ARBA00022723"/>
    </source>
</evidence>
<comment type="caution">
    <text evidence="13">Lacks conserved residue(s) required for the propagation of feature annotation.</text>
</comment>
<keyword evidence="7 13" id="KW-0862">Zinc</keyword>
<dbReference type="PRINTS" id="PR01047">
    <property type="entry name" value="TRNASYNTHTHR"/>
</dbReference>
<dbReference type="PANTHER" id="PTHR11451">
    <property type="entry name" value="THREONINE-TRNA LIGASE"/>
    <property type="match status" value="1"/>
</dbReference>
<dbReference type="PROSITE" id="PS51880">
    <property type="entry name" value="TGS"/>
    <property type="match status" value="1"/>
</dbReference>
<evidence type="ECO:0000256" key="13">
    <source>
        <dbReference type="HAMAP-Rule" id="MF_00184"/>
    </source>
</evidence>
<sequence length="643" mass="73507">MPKMINITTSYYGDDRLCSFSEPITASVVVSTMFSDIVESVIAVYIDGEVCDLASTITASAVVNPVLIDCEAGINILRKSTAFITAMAVSSVVPNMKLAVCAETSDGFYLDFDSETKLSEKSFEDIEKKIEEIVRKDEKFVRETWSKKEAITFFENNSETYQLEILEQNTQENVIVYRCGSHIFQNHSPLVPSTKYIGALKLTKLSGVYWLGDSKNKMLQRISGVVQENKEKLDAYFKLLEEAERRDHRKIAKDLEWFHIQNEALGQVFWHDKGWTLYRTIEEYLRKKLRENGYTEIKTPIMLDRKLWEKSGHWEKFRENMFIVSDQNSQELAIKPMNCPCHVQIFKSKTRSYKDLPIRMAEFGMCHRNEPSGSLYGLMRVRGFTQDDAHIFCTHDQIRDEVRKFYKLLVEVYNDFGFKNIDVKLSDRPEERIGSDEMWDMAERSLMDSMDDEGVKYTINKGDGAFYGPKLEFTLKDALGRNWQCGTIQLDFVLPSRLGAYYVGSDGNKHHPVMIHRAILGTLERFIGILIESYAGNLPAWLAPVQLEILTVNSSALEYATTLANKAREHNIRVELNSGEESIGQKIRKSIFNKIPVLWVVGSAETADCTVSVRHYGTSNACSMEADKALKTLVTYVSIRQVL</sequence>
<dbReference type="GO" id="GO:0005737">
    <property type="term" value="C:cytoplasm"/>
    <property type="evidence" value="ECO:0007669"/>
    <property type="project" value="UniProtKB-SubCell"/>
</dbReference>
<evidence type="ECO:0000256" key="8">
    <source>
        <dbReference type="ARBA" id="ARBA00022840"/>
    </source>
</evidence>
<keyword evidence="4 13" id="KW-0436">Ligase</keyword>
<dbReference type="Gene3D" id="3.30.54.20">
    <property type="match status" value="1"/>
</dbReference>
<dbReference type="InterPro" id="IPR004095">
    <property type="entry name" value="TGS"/>
</dbReference>
<evidence type="ECO:0000256" key="12">
    <source>
        <dbReference type="ARBA" id="ARBA00049515"/>
    </source>
</evidence>
<keyword evidence="6 13" id="KW-0547">Nucleotide-binding</keyword>